<dbReference type="GO" id="GO:0004557">
    <property type="term" value="F:alpha-galactosidase activity"/>
    <property type="evidence" value="ECO:0007669"/>
    <property type="project" value="UniProtKB-EC"/>
</dbReference>
<name>A0ABS6JEM6_9BACI</name>
<evidence type="ECO:0000313" key="2">
    <source>
        <dbReference type="EMBL" id="MBU9711654.1"/>
    </source>
</evidence>
<dbReference type="Proteomes" id="UP000784880">
    <property type="component" value="Unassembled WGS sequence"/>
</dbReference>
<gene>
    <name evidence="2" type="ORF">KS419_07895</name>
</gene>
<sequence>MDIMKKKTMIKEYPFLTNVDVEVVLDHGEVHHLPFVKSEQLQKSVVSYFSNKEETVTVSVEVMHDGKREVGFASVRGNITNERVQSRYTSFGPNQAITLKFSNVSMNQLMANYQHKDWWTRPYFGDMRELPERTQSLLWKEEDDYYYLVPLLDGGYRSTLQGNPNGFEVQLFSSQGGFNSCHSLSFAFGKGNNPFEVSEKTMEGAVAQLGSKVRLRKDKEYPKVLDELGWCSWDAFYKEVNEEGILEKMQELKEKDVPVKWVMIDDGWSQVNEKEQLVSYEPDAKKFPNGLSGVINELKTNYGVNHVGVWHTIAGYWGGIDPESKIYRDNKESIVKTNHDKYVPSPTPSGFGFWSDFHKYLKSEKVDFVKVDSQSATSNFFAYQHSIEGAARGSHENLEASVGIHFNQCVINCMGMATENIFSRPISAVSRNSDDFVPGDEISFKEHALQNAYNSFYHGHFYWGDWDMYWTDHEEDIQNAVLRSVSGGPIYFSDQVQKTDPEKLFPLVLGDGRILRADQPGQPTKDCLFRDPNHETVPLKIWNRIGKYGVIGLFHIHLDGENVEGTVSPTDIPGMTGEEFLLYNVLKGEFQLVKREEKRKVILTPDEVSLYMMVEVDDFVPLGLTNKYLAPKTIKNVVQTNSDILVEVEEGGTFSFYSKTPPSRVEVDGSIVDFSRKNGYYTVSVHGDAKKPIIRIIK</sequence>
<accession>A0ABS6JEM6</accession>
<dbReference type="EMBL" id="JAHQCS010000079">
    <property type="protein sequence ID" value="MBU9711654.1"/>
    <property type="molecule type" value="Genomic_DNA"/>
</dbReference>
<proteinExistence type="predicted"/>
<evidence type="ECO:0000313" key="3">
    <source>
        <dbReference type="Proteomes" id="UP000784880"/>
    </source>
</evidence>
<protein>
    <submittedName>
        <fullName evidence="2">Alpha-galactosidase</fullName>
        <ecNumber evidence="2">3.2.1.22</ecNumber>
    </submittedName>
</protein>
<dbReference type="EC" id="3.2.1.22" evidence="2"/>
<dbReference type="PANTHER" id="PTHR31268:SF32">
    <property type="entry name" value="GALACTINOL--SUCROSE GALACTOSYLTRANSFERASE 2-RELATED"/>
    <property type="match status" value="1"/>
</dbReference>
<reference evidence="2 3" key="1">
    <citation type="submission" date="2021-06" db="EMBL/GenBank/DDBJ databases">
        <title>Bacillus sp. RD4P76, an endophyte from a halophyte.</title>
        <authorList>
            <person name="Sun J.-Q."/>
        </authorList>
    </citation>
    <scope>NUCLEOTIDE SEQUENCE [LARGE SCALE GENOMIC DNA]</scope>
    <source>
        <strain evidence="2 3">CGMCC 1.15917</strain>
    </source>
</reference>
<keyword evidence="1" id="KW-0119">Carbohydrate metabolism</keyword>
<dbReference type="PANTHER" id="PTHR31268">
    <property type="match status" value="1"/>
</dbReference>
<evidence type="ECO:0000256" key="1">
    <source>
        <dbReference type="ARBA" id="ARBA00023277"/>
    </source>
</evidence>
<dbReference type="Pfam" id="PF05691">
    <property type="entry name" value="Raffinose_syn"/>
    <property type="match status" value="3"/>
</dbReference>
<organism evidence="2 3">
    <name type="scientific">Evansella tamaricis</name>
    <dbReference type="NCBI Taxonomy" id="2069301"/>
    <lineage>
        <taxon>Bacteria</taxon>
        <taxon>Bacillati</taxon>
        <taxon>Bacillota</taxon>
        <taxon>Bacilli</taxon>
        <taxon>Bacillales</taxon>
        <taxon>Bacillaceae</taxon>
        <taxon>Evansella</taxon>
    </lineage>
</organism>
<comment type="caution">
    <text evidence="2">The sequence shown here is derived from an EMBL/GenBank/DDBJ whole genome shotgun (WGS) entry which is preliminary data.</text>
</comment>
<dbReference type="RefSeq" id="WP_217065641.1">
    <property type="nucleotide sequence ID" value="NZ_JAHQCS010000079.1"/>
</dbReference>
<keyword evidence="2" id="KW-0326">Glycosidase</keyword>
<keyword evidence="3" id="KW-1185">Reference proteome</keyword>
<keyword evidence="2" id="KW-0378">Hydrolase</keyword>
<dbReference type="InterPro" id="IPR008811">
    <property type="entry name" value="Glycosyl_hydrolases_36"/>
</dbReference>